<proteinExistence type="predicted"/>
<comment type="caution">
    <text evidence="1">The sequence shown here is derived from an EMBL/GenBank/DDBJ whole genome shotgun (WGS) entry which is preliminary data.</text>
</comment>
<dbReference type="Proteomes" id="UP000789366">
    <property type="component" value="Unassembled WGS sequence"/>
</dbReference>
<evidence type="ECO:0000313" key="1">
    <source>
        <dbReference type="EMBL" id="CAG8763854.1"/>
    </source>
</evidence>
<protein>
    <submittedName>
        <fullName evidence="1">9478_t:CDS:1</fullName>
    </submittedName>
</protein>
<name>A0ACA9QS20_9GLOM</name>
<keyword evidence="2" id="KW-1185">Reference proteome</keyword>
<gene>
    <name evidence="1" type="ORF">SPELUC_LOCUS15314</name>
</gene>
<organism evidence="1 2">
    <name type="scientific">Cetraspora pellucida</name>
    <dbReference type="NCBI Taxonomy" id="1433469"/>
    <lineage>
        <taxon>Eukaryota</taxon>
        <taxon>Fungi</taxon>
        <taxon>Fungi incertae sedis</taxon>
        <taxon>Mucoromycota</taxon>
        <taxon>Glomeromycotina</taxon>
        <taxon>Glomeromycetes</taxon>
        <taxon>Diversisporales</taxon>
        <taxon>Gigasporaceae</taxon>
        <taxon>Cetraspora</taxon>
    </lineage>
</organism>
<sequence length="215" mass="24787">HIQSCAEDYPEFMSIKKNFIAPVTFNILTSLSESMILLTIAYQDFYLQYPFTLWMYGSERCEHFFGLARQFLPDFSFNDLVALTPKIACLYKAYSSGSLKSERKKTTGVGYISYYSDLSVLENLDVLQNWSLDNDIKKIVHHAYKQATALARDVLEMVLNTQVYDFITIPDDNENEIKEQHTELQSDDNLQTESIFISMAATEVNTWDKFSALTE</sequence>
<dbReference type="EMBL" id="CAJVPW010049878">
    <property type="protein sequence ID" value="CAG8763854.1"/>
    <property type="molecule type" value="Genomic_DNA"/>
</dbReference>
<feature type="non-terminal residue" evidence="1">
    <location>
        <position position="1"/>
    </location>
</feature>
<reference evidence="1" key="1">
    <citation type="submission" date="2021-06" db="EMBL/GenBank/DDBJ databases">
        <authorList>
            <person name="Kallberg Y."/>
            <person name="Tangrot J."/>
            <person name="Rosling A."/>
        </authorList>
    </citation>
    <scope>NUCLEOTIDE SEQUENCE</scope>
    <source>
        <strain evidence="1">28 12/20/2015</strain>
    </source>
</reference>
<evidence type="ECO:0000313" key="2">
    <source>
        <dbReference type="Proteomes" id="UP000789366"/>
    </source>
</evidence>
<accession>A0ACA9QS20</accession>
<feature type="non-terminal residue" evidence="1">
    <location>
        <position position="215"/>
    </location>
</feature>